<accession>A0ABV0NW53</accession>
<protein>
    <recommendedName>
        <fullName evidence="4">Sine oculis-binding protein</fullName>
    </recommendedName>
</protein>
<evidence type="ECO:0008006" key="4">
    <source>
        <dbReference type="Google" id="ProtNLM"/>
    </source>
</evidence>
<comment type="caution">
    <text evidence="2">The sequence shown here is derived from an EMBL/GenBank/DDBJ whole genome shotgun (WGS) entry which is preliminary data.</text>
</comment>
<dbReference type="PANTHER" id="PTHR23186:SF5">
    <property type="entry name" value="SINE OCULIS-BINDING PROTEIN HOMOLOG B"/>
    <property type="match status" value="1"/>
</dbReference>
<keyword evidence="3" id="KW-1185">Reference proteome</keyword>
<dbReference type="InterPro" id="IPR026092">
    <property type="entry name" value="RAI2/SOBP"/>
</dbReference>
<name>A0ABV0NW53_9TELE</name>
<feature type="region of interest" description="Disordered" evidence="1">
    <location>
        <begin position="46"/>
        <end position="70"/>
    </location>
</feature>
<evidence type="ECO:0000313" key="3">
    <source>
        <dbReference type="Proteomes" id="UP001476798"/>
    </source>
</evidence>
<evidence type="ECO:0000313" key="2">
    <source>
        <dbReference type="EMBL" id="MEQ2175655.1"/>
    </source>
</evidence>
<dbReference type="EMBL" id="JAHRIO010051816">
    <property type="protein sequence ID" value="MEQ2175655.1"/>
    <property type="molecule type" value="Genomic_DNA"/>
</dbReference>
<dbReference type="PANTHER" id="PTHR23186">
    <property type="entry name" value="RETINOIC ACID-INDUCED PROTEIN 2"/>
    <property type="match status" value="1"/>
</dbReference>
<proteinExistence type="predicted"/>
<sequence>STMNELLGWYGYDKVELRESEANEIRNYRERRQHVSVLKVLAIKSGERDSSSIPSSSQSSSSTSSILTTPKEHKNAPVIVPLIKPSAVEDVQNVQIVCVWCQKEGVKRYSLCMGSELKSFCSEKCFAACRRAYFKRNKVSDGEGVR</sequence>
<feature type="non-terminal residue" evidence="2">
    <location>
        <position position="1"/>
    </location>
</feature>
<evidence type="ECO:0000256" key="1">
    <source>
        <dbReference type="SAM" id="MobiDB-lite"/>
    </source>
</evidence>
<reference evidence="2 3" key="1">
    <citation type="submission" date="2021-06" db="EMBL/GenBank/DDBJ databases">
        <authorList>
            <person name="Palmer J.M."/>
        </authorList>
    </citation>
    <scope>NUCLEOTIDE SEQUENCE [LARGE SCALE GENOMIC DNA]</scope>
    <source>
        <strain evidence="2 3">GA_2019</strain>
        <tissue evidence="2">Muscle</tissue>
    </source>
</reference>
<organism evidence="2 3">
    <name type="scientific">Goodea atripinnis</name>
    <dbReference type="NCBI Taxonomy" id="208336"/>
    <lineage>
        <taxon>Eukaryota</taxon>
        <taxon>Metazoa</taxon>
        <taxon>Chordata</taxon>
        <taxon>Craniata</taxon>
        <taxon>Vertebrata</taxon>
        <taxon>Euteleostomi</taxon>
        <taxon>Actinopterygii</taxon>
        <taxon>Neopterygii</taxon>
        <taxon>Teleostei</taxon>
        <taxon>Neoteleostei</taxon>
        <taxon>Acanthomorphata</taxon>
        <taxon>Ovalentaria</taxon>
        <taxon>Atherinomorphae</taxon>
        <taxon>Cyprinodontiformes</taxon>
        <taxon>Goodeidae</taxon>
        <taxon>Goodea</taxon>
    </lineage>
</organism>
<dbReference type="Proteomes" id="UP001476798">
    <property type="component" value="Unassembled WGS sequence"/>
</dbReference>
<gene>
    <name evidence="2" type="ORF">GOODEAATRI_020072</name>
</gene>
<feature type="compositionally biased region" description="Low complexity" evidence="1">
    <location>
        <begin position="51"/>
        <end position="65"/>
    </location>
</feature>